<gene>
    <name evidence="1" type="ORF">SDC9_204352</name>
</gene>
<accession>A0A645J0N5</accession>
<name>A0A645J0N5_9ZZZZ</name>
<reference evidence="1" key="1">
    <citation type="submission" date="2019-08" db="EMBL/GenBank/DDBJ databases">
        <authorList>
            <person name="Kucharzyk K."/>
            <person name="Murdoch R.W."/>
            <person name="Higgins S."/>
            <person name="Loffler F."/>
        </authorList>
    </citation>
    <scope>NUCLEOTIDE SEQUENCE</scope>
</reference>
<evidence type="ECO:0000313" key="1">
    <source>
        <dbReference type="EMBL" id="MPN56662.1"/>
    </source>
</evidence>
<comment type="caution">
    <text evidence="1">The sequence shown here is derived from an EMBL/GenBank/DDBJ whole genome shotgun (WGS) entry which is preliminary data.</text>
</comment>
<proteinExistence type="predicted"/>
<organism evidence="1">
    <name type="scientific">bioreactor metagenome</name>
    <dbReference type="NCBI Taxonomy" id="1076179"/>
    <lineage>
        <taxon>unclassified sequences</taxon>
        <taxon>metagenomes</taxon>
        <taxon>ecological metagenomes</taxon>
    </lineage>
</organism>
<dbReference type="InterPro" id="IPR029069">
    <property type="entry name" value="HotDog_dom_sf"/>
</dbReference>
<dbReference type="Gene3D" id="3.10.129.10">
    <property type="entry name" value="Hotdog Thioesterase"/>
    <property type="match status" value="1"/>
</dbReference>
<dbReference type="SUPFAM" id="SSF54637">
    <property type="entry name" value="Thioesterase/thiol ester dehydrase-isomerase"/>
    <property type="match status" value="1"/>
</dbReference>
<dbReference type="AlphaFoldDB" id="A0A645J0N5"/>
<evidence type="ECO:0008006" key="2">
    <source>
        <dbReference type="Google" id="ProtNLM"/>
    </source>
</evidence>
<dbReference type="EMBL" id="VSSQ01127263">
    <property type="protein sequence ID" value="MPN56662.1"/>
    <property type="molecule type" value="Genomic_DNA"/>
</dbReference>
<sequence length="60" mass="6596">MFTGLDHVRFRRPVKPGELFCTECRITRVCGSIYFASGEGFVNGKKCVSAEFSFALTGNG</sequence>
<protein>
    <recommendedName>
        <fullName evidence="2">3-hydroxyacyl-[acyl-carrier-protein] dehydratase FabZ</fullName>
    </recommendedName>
</protein>